<organism evidence="1 2">
    <name type="scientific">Candidatus Halobonum tyrrellensis G22</name>
    <dbReference type="NCBI Taxonomy" id="1324957"/>
    <lineage>
        <taxon>Archaea</taxon>
        <taxon>Methanobacteriati</taxon>
        <taxon>Methanobacteriota</taxon>
        <taxon>Stenosarchaea group</taxon>
        <taxon>Halobacteria</taxon>
        <taxon>Halobacteriales</taxon>
        <taxon>Haloferacaceae</taxon>
        <taxon>Candidatus Halobonum</taxon>
    </lineage>
</organism>
<evidence type="ECO:0000313" key="2">
    <source>
        <dbReference type="Proteomes" id="UP000017840"/>
    </source>
</evidence>
<reference evidence="1 2" key="1">
    <citation type="journal article" date="2013" name="Genome Announc.">
        <title>Draft Genome Sequence of 'Candidatus Halobonum tyrrellensis' Strain G22, Isolated from the Hypersaline Waters of Lake Tyrrell, Australia.</title>
        <authorList>
            <person name="Ugalde J.A."/>
            <person name="Narasingarao P."/>
            <person name="Kuo S."/>
            <person name="Podell S."/>
            <person name="Allen E.E."/>
        </authorList>
    </citation>
    <scope>NUCLEOTIDE SEQUENCE [LARGE SCALE GENOMIC DNA]</scope>
    <source>
        <strain evidence="1 2">G22</strain>
    </source>
</reference>
<dbReference type="RefSeq" id="WP_023395086.1">
    <property type="nucleotide sequence ID" value="NZ_ASGZ01000048.1"/>
</dbReference>
<sequence>MEVNCEGCAGCCLDWRPLGGAPDHEHGGRYRALDSTYNLVPLGRDEVRAFVDAGHGDALAPRLFAADDPDRSVELDGHSVAALGDRPLFLVGLCKPPKPVAPFGGDRVWLRACAFLDPETLQCRLHGDDRYPEACSSYPGHNLDLDRETECERVESAHGDPGERLLDRSVPADLPPPAFGPQALGSTVFVYPDPADLSGVVARLAAGETTADDRALFAGAAAGSAPGTTDVNADRAAEAAERVRAADSWVGRAS</sequence>
<comment type="caution">
    <text evidence="1">The sequence shown here is derived from an EMBL/GenBank/DDBJ whole genome shotgun (WGS) entry which is preliminary data.</text>
</comment>
<gene>
    <name evidence="1" type="ORF">K933_12553</name>
</gene>
<feature type="non-terminal residue" evidence="1">
    <location>
        <position position="254"/>
    </location>
</feature>
<dbReference type="Proteomes" id="UP000017840">
    <property type="component" value="Unassembled WGS sequence"/>
</dbReference>
<dbReference type="EMBL" id="ASGZ01000048">
    <property type="protein sequence ID" value="ESP87754.1"/>
    <property type="molecule type" value="Genomic_DNA"/>
</dbReference>
<dbReference type="eggNOG" id="arCOG08138">
    <property type="taxonomic scope" value="Archaea"/>
</dbReference>
<name>V4HIJ9_9EURY</name>
<proteinExistence type="predicted"/>
<dbReference type="InterPro" id="IPR055953">
    <property type="entry name" value="DUF7531"/>
</dbReference>
<keyword evidence="2" id="KW-1185">Reference proteome</keyword>
<dbReference type="Pfam" id="PF24375">
    <property type="entry name" value="DUF7531"/>
    <property type="match status" value="1"/>
</dbReference>
<evidence type="ECO:0000313" key="1">
    <source>
        <dbReference type="EMBL" id="ESP87754.1"/>
    </source>
</evidence>
<accession>V4HIJ9</accession>
<protein>
    <submittedName>
        <fullName evidence="1">Uncharacterized protein</fullName>
    </submittedName>
</protein>
<dbReference type="AlphaFoldDB" id="V4HIJ9"/>
<dbReference type="OrthoDB" id="156950at2157"/>